<evidence type="ECO:0000313" key="1">
    <source>
        <dbReference type="EMBL" id="CAG8663131.1"/>
    </source>
</evidence>
<sequence>TNRNKTEHNNTRDYAKDFVYKARLEGLTLEHNYSIIITQAILDIESHLFQNGKSILDFPDLPIADNTLIQSIRLCTTNLLIAEETNYDPCILKTYLD</sequence>
<feature type="non-terminal residue" evidence="1">
    <location>
        <position position="1"/>
    </location>
</feature>
<organism evidence="1 2">
    <name type="scientific">Cetraspora pellucida</name>
    <dbReference type="NCBI Taxonomy" id="1433469"/>
    <lineage>
        <taxon>Eukaryota</taxon>
        <taxon>Fungi</taxon>
        <taxon>Fungi incertae sedis</taxon>
        <taxon>Mucoromycota</taxon>
        <taxon>Glomeromycotina</taxon>
        <taxon>Glomeromycetes</taxon>
        <taxon>Diversisporales</taxon>
        <taxon>Gigasporaceae</taxon>
        <taxon>Cetraspora</taxon>
    </lineage>
</organism>
<gene>
    <name evidence="1" type="ORF">SPELUC_LOCUS9349</name>
</gene>
<protein>
    <submittedName>
        <fullName evidence="1">12873_t:CDS:1</fullName>
    </submittedName>
</protein>
<feature type="non-terminal residue" evidence="1">
    <location>
        <position position="97"/>
    </location>
</feature>
<name>A0ACA9NLC9_9GLOM</name>
<accession>A0ACA9NLC9</accession>
<evidence type="ECO:0000313" key="2">
    <source>
        <dbReference type="Proteomes" id="UP000789366"/>
    </source>
</evidence>
<reference evidence="1" key="1">
    <citation type="submission" date="2021-06" db="EMBL/GenBank/DDBJ databases">
        <authorList>
            <person name="Kallberg Y."/>
            <person name="Tangrot J."/>
            <person name="Rosling A."/>
        </authorList>
    </citation>
    <scope>NUCLEOTIDE SEQUENCE</scope>
    <source>
        <strain evidence="1">28 12/20/2015</strain>
    </source>
</reference>
<keyword evidence="2" id="KW-1185">Reference proteome</keyword>
<proteinExistence type="predicted"/>
<comment type="caution">
    <text evidence="1">The sequence shown here is derived from an EMBL/GenBank/DDBJ whole genome shotgun (WGS) entry which is preliminary data.</text>
</comment>
<dbReference type="Proteomes" id="UP000789366">
    <property type="component" value="Unassembled WGS sequence"/>
</dbReference>
<dbReference type="EMBL" id="CAJVPW010015591">
    <property type="protein sequence ID" value="CAG8663131.1"/>
    <property type="molecule type" value="Genomic_DNA"/>
</dbReference>